<dbReference type="GeneID" id="69464143"/>
<dbReference type="RefSeq" id="WP_005031201.1">
    <property type="nucleotide sequence ID" value="NZ_JAPKMY010000018.1"/>
</dbReference>
<evidence type="ECO:0000313" key="1">
    <source>
        <dbReference type="EMBL" id="MCX5469970.1"/>
    </source>
</evidence>
<comment type="caution">
    <text evidence="1">The sequence shown here is derived from an EMBL/GenBank/DDBJ whole genome shotgun (WGS) entry which is preliminary data.</text>
</comment>
<name>A0A9X3DXV3_9GAMM</name>
<dbReference type="PROSITE" id="PS51257">
    <property type="entry name" value="PROKAR_LIPOPROTEIN"/>
    <property type="match status" value="1"/>
</dbReference>
<dbReference type="EMBL" id="JAPKMY010000018">
    <property type="protein sequence ID" value="MCX5469970.1"/>
    <property type="molecule type" value="Genomic_DNA"/>
</dbReference>
<keyword evidence="2" id="KW-1185">Reference proteome</keyword>
<gene>
    <name evidence="1" type="ORF">OSH00_19820</name>
</gene>
<accession>A0A9X3DXV3</accession>
<organism evidence="1 2">
    <name type="scientific">Acinetobacter nematophilus</name>
    <dbReference type="NCBI Taxonomy" id="2994642"/>
    <lineage>
        <taxon>Bacteria</taxon>
        <taxon>Pseudomonadati</taxon>
        <taxon>Pseudomonadota</taxon>
        <taxon>Gammaproteobacteria</taxon>
        <taxon>Moraxellales</taxon>
        <taxon>Moraxellaceae</taxon>
        <taxon>Acinetobacter</taxon>
    </lineage>
</organism>
<evidence type="ECO:0000313" key="2">
    <source>
        <dbReference type="Proteomes" id="UP001146019"/>
    </source>
</evidence>
<protein>
    <recommendedName>
        <fullName evidence="3">Lipoprotein</fullName>
    </recommendedName>
</protein>
<sequence>MNIYFKISFLICSFFISSCSSGNNSEKKFIKREKSVYVFENKNDIELSSEINYSRFAPVNQLKLKEIPISLGKIINNIEKKGYKNSDELINEKHFEVIDYGLTMKKIYFFNNGGDVPDFFSEIYATNSKFNQLKSVRLNLSMGYNGNKFEEINLDTEIPVSLISSLDIADEDESRYIYQTILNKHVLNIRNNINEYCKYLVTTRINFKDYWLELNTERIKNNTYFNIYKSEDNPKKCDF</sequence>
<proteinExistence type="predicted"/>
<dbReference type="AlphaFoldDB" id="A0A9X3DXV3"/>
<dbReference type="Proteomes" id="UP001146019">
    <property type="component" value="Unassembled WGS sequence"/>
</dbReference>
<reference evidence="1" key="1">
    <citation type="submission" date="2022-11" db="EMBL/GenBank/DDBJ databases">
        <title>Biodiversity and phylogenetic relationships of bacteria.</title>
        <authorList>
            <person name="Machado R.A.R."/>
            <person name="Bhat A."/>
            <person name="Loulou A."/>
            <person name="Kallel S."/>
        </authorList>
    </citation>
    <scope>NUCLEOTIDE SEQUENCE</scope>
    <source>
        <strain evidence="1">A-IN1</strain>
    </source>
</reference>
<evidence type="ECO:0008006" key="3">
    <source>
        <dbReference type="Google" id="ProtNLM"/>
    </source>
</evidence>